<dbReference type="EC" id="2.7.1.11" evidence="5"/>
<comment type="cofactor">
    <cofactor evidence="1">
        <name>Mg(2+)</name>
        <dbReference type="ChEBI" id="CHEBI:18420"/>
    </cofactor>
</comment>
<evidence type="ECO:0000256" key="13">
    <source>
        <dbReference type="ARBA" id="ARBA00022842"/>
    </source>
</evidence>
<dbReference type="GO" id="GO:0061621">
    <property type="term" value="P:canonical glycolysis"/>
    <property type="evidence" value="ECO:0007669"/>
    <property type="project" value="TreeGrafter"/>
</dbReference>
<keyword evidence="9" id="KW-0479">Metal-binding</keyword>
<comment type="pathway">
    <text evidence="4">Carbohydrate degradation; glycolysis; D-glyceraldehyde 3-phosphate and glycerone phosphate from D-glucose: step 3/4.</text>
</comment>
<dbReference type="NCBIfam" id="NF002872">
    <property type="entry name" value="PRK03202.1"/>
    <property type="match status" value="1"/>
</dbReference>
<dbReference type="GO" id="GO:0006002">
    <property type="term" value="P:fructose 6-phosphate metabolic process"/>
    <property type="evidence" value="ECO:0007669"/>
    <property type="project" value="InterPro"/>
</dbReference>
<dbReference type="GO" id="GO:0016208">
    <property type="term" value="F:AMP binding"/>
    <property type="evidence" value="ECO:0007669"/>
    <property type="project" value="TreeGrafter"/>
</dbReference>
<dbReference type="EMBL" id="JHUK01000001">
    <property type="protein sequence ID" value="RAM58024.1"/>
    <property type="molecule type" value="Genomic_DNA"/>
</dbReference>
<evidence type="ECO:0000256" key="3">
    <source>
        <dbReference type="ARBA" id="ARBA00004496"/>
    </source>
</evidence>
<evidence type="ECO:0000256" key="15">
    <source>
        <dbReference type="ARBA" id="ARBA00038478"/>
    </source>
</evidence>
<dbReference type="PROSITE" id="PS00433">
    <property type="entry name" value="PHOSPHOFRUCTOKINASE"/>
    <property type="match status" value="1"/>
</dbReference>
<comment type="function">
    <text evidence="2">Catalyzes the phosphorylation of D-fructose 6-phosphate to fructose 1,6-bisphosphate by ATP, the first committing step of glycolysis.</text>
</comment>
<reference evidence="19 21" key="1">
    <citation type="submission" date="2014-04" db="EMBL/GenBank/DDBJ databases">
        <title>Genome study of Napier grass stunt phytoplasma.</title>
        <authorList>
            <person name="Kawicha P."/>
            <person name="Dickinson M."/>
            <person name="Hodgetts J."/>
        </authorList>
    </citation>
    <scope>NUCLEOTIDE SEQUENCE [LARGE SCALE GENOMIC DNA]</scope>
    <source>
        <strain evidence="19 21">NGS-S10</strain>
    </source>
</reference>
<dbReference type="GO" id="GO:0005945">
    <property type="term" value="C:6-phosphofructokinase complex"/>
    <property type="evidence" value="ECO:0007669"/>
    <property type="project" value="TreeGrafter"/>
</dbReference>
<keyword evidence="11 18" id="KW-0418">Kinase</keyword>
<evidence type="ECO:0000256" key="10">
    <source>
        <dbReference type="ARBA" id="ARBA00022741"/>
    </source>
</evidence>
<dbReference type="PANTHER" id="PTHR13697">
    <property type="entry name" value="PHOSPHOFRUCTOKINASE"/>
    <property type="match status" value="1"/>
</dbReference>
<dbReference type="SUPFAM" id="SSF53784">
    <property type="entry name" value="Phosphofructokinase"/>
    <property type="match status" value="1"/>
</dbReference>
<dbReference type="RefSeq" id="WP_066539906.1">
    <property type="nucleotide sequence ID" value="NZ_JHUK01000001.1"/>
</dbReference>
<dbReference type="UniPathway" id="UPA00109">
    <property type="reaction ID" value="UER00182"/>
</dbReference>
<dbReference type="EMBL" id="LTBM01000001">
    <property type="protein sequence ID" value="KXT29444.1"/>
    <property type="molecule type" value="Genomic_DNA"/>
</dbReference>
<name>A0A139JRH4_9MOLU</name>
<protein>
    <recommendedName>
        <fullName evidence="5">6-phosphofructokinase</fullName>
        <ecNumber evidence="5">2.7.1.11</ecNumber>
    </recommendedName>
</protein>
<accession>A0A139JRH4</accession>
<dbReference type="Proteomes" id="UP000070069">
    <property type="component" value="Unassembled WGS sequence"/>
</dbReference>
<evidence type="ECO:0000256" key="14">
    <source>
        <dbReference type="ARBA" id="ARBA00023152"/>
    </source>
</evidence>
<evidence type="ECO:0000256" key="6">
    <source>
        <dbReference type="ARBA" id="ARBA00022490"/>
    </source>
</evidence>
<evidence type="ECO:0000313" key="19">
    <source>
        <dbReference type="EMBL" id="RAM58024.1"/>
    </source>
</evidence>
<dbReference type="GO" id="GO:0070095">
    <property type="term" value="F:fructose-6-phosphate binding"/>
    <property type="evidence" value="ECO:0007669"/>
    <property type="project" value="TreeGrafter"/>
</dbReference>
<dbReference type="OrthoDB" id="9802503at2"/>
<dbReference type="InterPro" id="IPR035966">
    <property type="entry name" value="PKF_sf"/>
</dbReference>
<dbReference type="InterPro" id="IPR000023">
    <property type="entry name" value="Phosphofructokinase_dom"/>
</dbReference>
<dbReference type="GO" id="GO:0005524">
    <property type="term" value="F:ATP binding"/>
    <property type="evidence" value="ECO:0007669"/>
    <property type="project" value="UniProtKB-KW"/>
</dbReference>
<dbReference type="PANTHER" id="PTHR13697:SF4">
    <property type="entry name" value="ATP-DEPENDENT 6-PHOSPHOFRUCTOKINASE"/>
    <property type="match status" value="1"/>
</dbReference>
<dbReference type="InterPro" id="IPR012003">
    <property type="entry name" value="ATP_PFK_prok-type"/>
</dbReference>
<dbReference type="GO" id="GO:0030388">
    <property type="term" value="P:fructose 1,6-bisphosphate metabolic process"/>
    <property type="evidence" value="ECO:0007669"/>
    <property type="project" value="TreeGrafter"/>
</dbReference>
<keyword evidence="6" id="KW-0963">Cytoplasm</keyword>
<keyword evidence="12" id="KW-0067">ATP-binding</keyword>
<reference evidence="18 20" key="2">
    <citation type="submission" date="2016-02" db="EMBL/GenBank/DDBJ databases">
        <title>A draft genome sequence of Candidatus Phytoplasma oryzae strain Mbita1, the causative agent of Napier Grass stunt disease in Kenya.</title>
        <authorList>
            <person name="Fischer A."/>
            <person name="Santa-Cruz I."/>
            <person name="Wambua L."/>
            <person name="Olds C."/>
            <person name="Midega C."/>
            <person name="Dickinson M."/>
            <person name="Kawicha P."/>
            <person name="Khan Z."/>
            <person name="Masiga D."/>
            <person name="Jores J."/>
            <person name="Bernd S."/>
        </authorList>
    </citation>
    <scope>NUCLEOTIDE SEQUENCE [LARGE SCALE GENOMIC DNA]</scope>
    <source>
        <strain evidence="18">Mbita1</strain>
    </source>
</reference>
<evidence type="ECO:0000256" key="5">
    <source>
        <dbReference type="ARBA" id="ARBA00012055"/>
    </source>
</evidence>
<dbReference type="PIRSF" id="PIRSF000532">
    <property type="entry name" value="ATP_PFK_prok"/>
    <property type="match status" value="1"/>
</dbReference>
<comment type="similarity">
    <text evidence="15">Belongs to the phosphofructokinase type A (PFKA) family.</text>
</comment>
<keyword evidence="7" id="KW-0021">Allosteric enzyme</keyword>
<evidence type="ECO:0000256" key="4">
    <source>
        <dbReference type="ARBA" id="ARBA00004679"/>
    </source>
</evidence>
<dbReference type="GO" id="GO:0003872">
    <property type="term" value="F:6-phosphofructokinase activity"/>
    <property type="evidence" value="ECO:0007669"/>
    <property type="project" value="UniProtKB-EC"/>
</dbReference>
<dbReference type="Gene3D" id="3.40.50.460">
    <property type="entry name" value="Phosphofructokinase domain"/>
    <property type="match status" value="1"/>
</dbReference>
<evidence type="ECO:0000256" key="7">
    <source>
        <dbReference type="ARBA" id="ARBA00022533"/>
    </source>
</evidence>
<organism evidence="18 20">
    <name type="scientific">Candidatus Phytoplasma oryzae</name>
    <dbReference type="NCBI Taxonomy" id="203274"/>
    <lineage>
        <taxon>Bacteria</taxon>
        <taxon>Bacillati</taxon>
        <taxon>Mycoplasmatota</taxon>
        <taxon>Mollicutes</taxon>
        <taxon>Acholeplasmatales</taxon>
        <taxon>Acholeplasmataceae</taxon>
        <taxon>Candidatus Phytoplasma</taxon>
        <taxon>16SrXI (Rice yellow dwarf group)</taxon>
    </lineage>
</organism>
<dbReference type="Proteomes" id="UP000249343">
    <property type="component" value="Unassembled WGS sequence"/>
</dbReference>
<dbReference type="GO" id="GO:0046872">
    <property type="term" value="F:metal ion binding"/>
    <property type="evidence" value="ECO:0007669"/>
    <property type="project" value="UniProtKB-KW"/>
</dbReference>
<evidence type="ECO:0000256" key="16">
    <source>
        <dbReference type="ARBA" id="ARBA00048070"/>
    </source>
</evidence>
<dbReference type="FunFam" id="3.40.50.460:FF:000002">
    <property type="entry name" value="ATP-dependent 6-phosphofructokinase"/>
    <property type="match status" value="1"/>
</dbReference>
<evidence type="ECO:0000256" key="2">
    <source>
        <dbReference type="ARBA" id="ARBA00002659"/>
    </source>
</evidence>
<proteinExistence type="inferred from homology"/>
<evidence type="ECO:0000256" key="1">
    <source>
        <dbReference type="ARBA" id="ARBA00001946"/>
    </source>
</evidence>
<dbReference type="PRINTS" id="PR00476">
    <property type="entry name" value="PHFRCTKINASE"/>
</dbReference>
<evidence type="ECO:0000313" key="20">
    <source>
        <dbReference type="Proteomes" id="UP000070069"/>
    </source>
</evidence>
<evidence type="ECO:0000256" key="12">
    <source>
        <dbReference type="ARBA" id="ARBA00022840"/>
    </source>
</evidence>
<evidence type="ECO:0000259" key="17">
    <source>
        <dbReference type="Pfam" id="PF00365"/>
    </source>
</evidence>
<dbReference type="PATRIC" id="fig|203274.3.peg.88"/>
<keyword evidence="13" id="KW-0460">Magnesium</keyword>
<evidence type="ECO:0000313" key="21">
    <source>
        <dbReference type="Proteomes" id="UP000249343"/>
    </source>
</evidence>
<dbReference type="Pfam" id="PF00365">
    <property type="entry name" value="PFK"/>
    <property type="match status" value="1"/>
</dbReference>
<evidence type="ECO:0000313" key="18">
    <source>
        <dbReference type="EMBL" id="KXT29444.1"/>
    </source>
</evidence>
<comment type="catalytic activity">
    <reaction evidence="16">
        <text>beta-D-fructose 6-phosphate + ATP = beta-D-fructose 1,6-bisphosphate + ADP + H(+)</text>
        <dbReference type="Rhea" id="RHEA:16109"/>
        <dbReference type="ChEBI" id="CHEBI:15378"/>
        <dbReference type="ChEBI" id="CHEBI:30616"/>
        <dbReference type="ChEBI" id="CHEBI:32966"/>
        <dbReference type="ChEBI" id="CHEBI:57634"/>
        <dbReference type="ChEBI" id="CHEBI:456216"/>
        <dbReference type="EC" id="2.7.1.11"/>
    </reaction>
</comment>
<keyword evidence="21" id="KW-1185">Reference proteome</keyword>
<keyword evidence="8 19" id="KW-0808">Transferase</keyword>
<feature type="domain" description="Phosphofructokinase" evidence="17">
    <location>
        <begin position="9"/>
        <end position="283"/>
    </location>
</feature>
<keyword evidence="10" id="KW-0547">Nucleotide-binding</keyword>
<dbReference type="Gene3D" id="3.40.50.450">
    <property type="match status" value="1"/>
</dbReference>
<dbReference type="InterPro" id="IPR015912">
    <property type="entry name" value="Phosphofructokinase_CS"/>
</dbReference>
<keyword evidence="14" id="KW-0324">Glycolysis</keyword>
<evidence type="ECO:0000256" key="9">
    <source>
        <dbReference type="ARBA" id="ARBA00022723"/>
    </source>
</evidence>
<dbReference type="GO" id="GO:0048029">
    <property type="term" value="F:monosaccharide binding"/>
    <property type="evidence" value="ECO:0007669"/>
    <property type="project" value="TreeGrafter"/>
</dbReference>
<comment type="subcellular location">
    <subcellularLocation>
        <location evidence="3">Cytoplasm</location>
    </subcellularLocation>
</comment>
<dbReference type="AlphaFoldDB" id="A0A139JRH4"/>
<sequence length="323" mass="36226">MKLEKKYEKIAILTSGGDAPGMNSVIRTVFLTSQKKNYKVYSIKDGFLGLYKNKIEEMTEKSFPSRILNISGTFLGTSRFIEFKTDKNIRQKCIQNLKQKNIETLIVVGGNGSYQGTLLLSRLGLKCIGIPATIDNDINYNDFTIGFSTAVNNITDAIDKIRDTSISHHRCTIIEVMGRITGDLALYGGIAKGVDIIITPQNIIPKKKILEKTKVLYNSQKRHLIIIITENILNIVNLAQEIEKYSGFETRVQVLGHIQRGGNPTAEDLFLSSQMGYYAVNLLSKGIYNVGVSFYKGDLCFFTLEKILEPKIIKNPLINLIKF</sequence>
<evidence type="ECO:0000256" key="8">
    <source>
        <dbReference type="ARBA" id="ARBA00022679"/>
    </source>
</evidence>
<comment type="caution">
    <text evidence="18">The sequence shown here is derived from an EMBL/GenBank/DDBJ whole genome shotgun (WGS) entry which is preliminary data.</text>
</comment>
<dbReference type="InterPro" id="IPR022953">
    <property type="entry name" value="ATP_PFK"/>
</dbReference>
<dbReference type="GO" id="GO:0042802">
    <property type="term" value="F:identical protein binding"/>
    <property type="evidence" value="ECO:0007669"/>
    <property type="project" value="TreeGrafter"/>
</dbReference>
<evidence type="ECO:0000256" key="11">
    <source>
        <dbReference type="ARBA" id="ARBA00022777"/>
    </source>
</evidence>
<gene>
    <name evidence="18" type="ORF">AXA84_0089</name>
    <name evidence="19" type="ORF">DH96_00510</name>
</gene>